<evidence type="ECO:0008006" key="4">
    <source>
        <dbReference type="Google" id="ProtNLM"/>
    </source>
</evidence>
<dbReference type="GO" id="GO:0043565">
    <property type="term" value="F:sequence-specific DNA binding"/>
    <property type="evidence" value="ECO:0007669"/>
    <property type="project" value="InterPro"/>
</dbReference>
<feature type="region of interest" description="Disordered" evidence="1">
    <location>
        <begin position="1"/>
        <end position="22"/>
    </location>
</feature>
<accession>A0A248VEE7</accession>
<gene>
    <name evidence="2" type="ORF">CJU94_03595</name>
</gene>
<keyword evidence="3" id="KW-1185">Reference proteome</keyword>
<feature type="compositionally biased region" description="Low complexity" evidence="1">
    <location>
        <begin position="99"/>
        <end position="112"/>
    </location>
</feature>
<organism evidence="2 3">
    <name type="scientific">Paraburkholderia aromaticivorans</name>
    <dbReference type="NCBI Taxonomy" id="2026199"/>
    <lineage>
        <taxon>Bacteria</taxon>
        <taxon>Pseudomonadati</taxon>
        <taxon>Pseudomonadota</taxon>
        <taxon>Betaproteobacteria</taxon>
        <taxon>Burkholderiales</taxon>
        <taxon>Burkholderiaceae</taxon>
        <taxon>Paraburkholderia</taxon>
    </lineage>
</organism>
<dbReference type="KEGG" id="parb:CJU94_03595"/>
<dbReference type="SUPFAM" id="SSF48295">
    <property type="entry name" value="TrpR-like"/>
    <property type="match status" value="1"/>
</dbReference>
<dbReference type="Pfam" id="PF01527">
    <property type="entry name" value="HTH_Tnp_1"/>
    <property type="match status" value="1"/>
</dbReference>
<dbReference type="EMBL" id="CP022989">
    <property type="protein sequence ID" value="ASV97328.1"/>
    <property type="molecule type" value="Genomic_DNA"/>
</dbReference>
<dbReference type="GO" id="GO:0006313">
    <property type="term" value="P:DNA transposition"/>
    <property type="evidence" value="ECO:0007669"/>
    <property type="project" value="InterPro"/>
</dbReference>
<dbReference type="Proteomes" id="UP000215158">
    <property type="component" value="Chromosome 1"/>
</dbReference>
<dbReference type="InterPro" id="IPR002514">
    <property type="entry name" value="Transposase_8"/>
</dbReference>
<dbReference type="InterPro" id="IPR010921">
    <property type="entry name" value="Trp_repressor/repl_initiator"/>
</dbReference>
<reference evidence="2 3" key="1">
    <citation type="submission" date="2017-08" db="EMBL/GenBank/DDBJ databases">
        <title>Identification and genetic characteristics of simultaneous BTEX- and naphthalene-degrading Paraburkholderia sp. BN5 isolated from petroleum-contaminated soil.</title>
        <authorList>
            <person name="Lee Y."/>
            <person name="Jeon C.O."/>
        </authorList>
    </citation>
    <scope>NUCLEOTIDE SEQUENCE [LARGE SCALE GENOMIC DNA]</scope>
    <source>
        <strain evidence="2 3">BN5</strain>
    </source>
</reference>
<sequence length="144" mass="15430">MRGHMDTSQPDPGVARPPKRSWRRHCDEFKSHVIAMARQGHGSVAAVALANGLNANMLRRWVRESEMADDASAATRTQAAMSPPAFVPVTLADFGDRTPAAPEPSAAPSASERVTVEIRRGTTSVSASLPMDARSAAWLRDVLA</sequence>
<dbReference type="AlphaFoldDB" id="A0A248VEE7"/>
<dbReference type="GO" id="GO:0004803">
    <property type="term" value="F:transposase activity"/>
    <property type="evidence" value="ECO:0007669"/>
    <property type="project" value="InterPro"/>
</dbReference>
<protein>
    <recommendedName>
        <fullName evidence="4">Transposase</fullName>
    </recommendedName>
</protein>
<name>A0A248VEE7_9BURK</name>
<proteinExistence type="predicted"/>
<evidence type="ECO:0000313" key="3">
    <source>
        <dbReference type="Proteomes" id="UP000215158"/>
    </source>
</evidence>
<feature type="compositionally biased region" description="Polar residues" evidence="1">
    <location>
        <begin position="1"/>
        <end position="10"/>
    </location>
</feature>
<feature type="region of interest" description="Disordered" evidence="1">
    <location>
        <begin position="90"/>
        <end position="113"/>
    </location>
</feature>
<evidence type="ECO:0000256" key="1">
    <source>
        <dbReference type="SAM" id="MobiDB-lite"/>
    </source>
</evidence>
<evidence type="ECO:0000313" key="2">
    <source>
        <dbReference type="EMBL" id="ASV97328.1"/>
    </source>
</evidence>